<evidence type="ECO:0000313" key="1">
    <source>
        <dbReference type="EMBL" id="KAJ3984890.1"/>
    </source>
</evidence>
<dbReference type="Gene3D" id="1.10.287.1150">
    <property type="entry name" value="TPP helical domain"/>
    <property type="match status" value="1"/>
</dbReference>
<gene>
    <name evidence="1" type="ORF">F5890DRAFT_1553642</name>
</gene>
<protein>
    <submittedName>
        <fullName evidence="1">Uncharacterized protein</fullName>
    </submittedName>
</protein>
<evidence type="ECO:0000313" key="2">
    <source>
        <dbReference type="Proteomes" id="UP001163850"/>
    </source>
</evidence>
<dbReference type="AlphaFoldDB" id="A0AA38Q148"/>
<name>A0AA38Q148_9AGAR</name>
<dbReference type="Proteomes" id="UP001163850">
    <property type="component" value="Unassembled WGS sequence"/>
</dbReference>
<reference evidence="1" key="1">
    <citation type="submission" date="2022-08" db="EMBL/GenBank/DDBJ databases">
        <authorList>
            <consortium name="DOE Joint Genome Institute"/>
            <person name="Min B."/>
            <person name="Riley R."/>
            <person name="Sierra-Patev S."/>
            <person name="Naranjo-Ortiz M."/>
            <person name="Looney B."/>
            <person name="Konkel Z."/>
            <person name="Slot J.C."/>
            <person name="Sakamoto Y."/>
            <person name="Steenwyk J.L."/>
            <person name="Rokas A."/>
            <person name="Carro J."/>
            <person name="Camarero S."/>
            <person name="Ferreira P."/>
            <person name="Molpeceres G."/>
            <person name="Ruiz-Duenas F.J."/>
            <person name="Serrano A."/>
            <person name="Henrissat B."/>
            <person name="Drula E."/>
            <person name="Hughes K.W."/>
            <person name="Mata J.L."/>
            <person name="Ishikawa N.K."/>
            <person name="Vargas-Isla R."/>
            <person name="Ushijima S."/>
            <person name="Smith C.A."/>
            <person name="Ahrendt S."/>
            <person name="Andreopoulos W."/>
            <person name="He G."/>
            <person name="Labutti K."/>
            <person name="Lipzen A."/>
            <person name="Ng V."/>
            <person name="Sandor L."/>
            <person name="Barry K."/>
            <person name="Martinez A.T."/>
            <person name="Xiao Y."/>
            <person name="Gibbons J.G."/>
            <person name="Terashima K."/>
            <person name="Hibbett D.S."/>
            <person name="Grigoriev I.V."/>
        </authorList>
    </citation>
    <scope>NUCLEOTIDE SEQUENCE</scope>
    <source>
        <strain evidence="1">TFB7829</strain>
    </source>
</reference>
<accession>A0AA38Q148</accession>
<sequence length="284" mass="32375">MLQRDLLRKSFILPLRRSYHDESFGFRTPPSFVFPDYNDAQLENRHHNAALLRYVDSVRTHGHRAARIDPLDLIPRDSEVAALNPSRYGLKEGNKRYNSSRTCPKVWKVKDSNAKIRVLKDVWLESDRLEEHKIREAILADAMALNEEDAQLEKRMLRPMAYWRVPVGEAQMVNLITPKNPPVVHTQSVAMSMPSDRDSVSRFRTAVVDQNSDGIHQNKRPRPQRIITGSCLSNAPQLSMMNEVYPTFTDIHVAGLEWVHTTNVVVAAVDLHGSSHPRNTALSS</sequence>
<comment type="caution">
    <text evidence="1">The sequence shown here is derived from an EMBL/GenBank/DDBJ whole genome shotgun (WGS) entry which is preliminary data.</text>
</comment>
<proteinExistence type="predicted"/>
<dbReference type="EMBL" id="MU801976">
    <property type="protein sequence ID" value="KAJ3984890.1"/>
    <property type="molecule type" value="Genomic_DNA"/>
</dbReference>
<organism evidence="1 2">
    <name type="scientific">Lentinula detonsa</name>
    <dbReference type="NCBI Taxonomy" id="2804962"/>
    <lineage>
        <taxon>Eukaryota</taxon>
        <taxon>Fungi</taxon>
        <taxon>Dikarya</taxon>
        <taxon>Basidiomycota</taxon>
        <taxon>Agaricomycotina</taxon>
        <taxon>Agaricomycetes</taxon>
        <taxon>Agaricomycetidae</taxon>
        <taxon>Agaricales</taxon>
        <taxon>Marasmiineae</taxon>
        <taxon>Omphalotaceae</taxon>
        <taxon>Lentinula</taxon>
    </lineage>
</organism>